<dbReference type="Proteomes" id="UP000230821">
    <property type="component" value="Unassembled WGS sequence"/>
</dbReference>
<evidence type="ECO:0000256" key="11">
    <source>
        <dbReference type="SAM" id="Phobius"/>
    </source>
</evidence>
<evidence type="ECO:0000256" key="3">
    <source>
        <dbReference type="ARBA" id="ARBA00022448"/>
    </source>
</evidence>
<feature type="transmembrane region" description="Helical" evidence="11">
    <location>
        <begin position="15"/>
        <end position="32"/>
    </location>
</feature>
<keyword evidence="3" id="KW-0813">Transport</keyword>
<accession>A0A2G6KD19</accession>
<dbReference type="AlphaFoldDB" id="A0A2G6KD19"/>
<dbReference type="Pfam" id="PF02653">
    <property type="entry name" value="BPD_transp_2"/>
    <property type="match status" value="1"/>
</dbReference>
<dbReference type="GO" id="GO:0005886">
    <property type="term" value="C:plasma membrane"/>
    <property type="evidence" value="ECO:0007669"/>
    <property type="project" value="UniProtKB-SubCell"/>
</dbReference>
<evidence type="ECO:0000256" key="7">
    <source>
        <dbReference type="ARBA" id="ARBA00022989"/>
    </source>
</evidence>
<evidence type="ECO:0000256" key="8">
    <source>
        <dbReference type="ARBA" id="ARBA00023136"/>
    </source>
</evidence>
<comment type="function">
    <text evidence="9">Part of the ABC transporter complex LsrABCD involved in autoinducer 2 (AI-2) import. Probably responsible for the translocation of the substrate across the membrane.</text>
</comment>
<dbReference type="PANTHER" id="PTHR32196:SF29">
    <property type="entry name" value="AUTOINDUCER 2 IMPORT SYSTEM PERMEASE PROTEIN LSRC"/>
    <property type="match status" value="1"/>
</dbReference>
<comment type="caution">
    <text evidence="12">The sequence shown here is derived from an EMBL/GenBank/DDBJ whole genome shotgun (WGS) entry which is preliminary data.</text>
</comment>
<evidence type="ECO:0000313" key="13">
    <source>
        <dbReference type="Proteomes" id="UP000230821"/>
    </source>
</evidence>
<comment type="subcellular location">
    <subcellularLocation>
        <location evidence="1">Cell membrane</location>
        <topology evidence="1">Multi-pass membrane protein</topology>
    </subcellularLocation>
</comment>
<evidence type="ECO:0000256" key="4">
    <source>
        <dbReference type="ARBA" id="ARBA00022475"/>
    </source>
</evidence>
<feature type="transmembrane region" description="Helical" evidence="11">
    <location>
        <begin position="296"/>
        <end position="316"/>
    </location>
</feature>
<gene>
    <name evidence="12" type="ORF">CSA56_10640</name>
</gene>
<feature type="transmembrane region" description="Helical" evidence="11">
    <location>
        <begin position="210"/>
        <end position="231"/>
    </location>
</feature>
<evidence type="ECO:0000256" key="2">
    <source>
        <dbReference type="ARBA" id="ARBA00011262"/>
    </source>
</evidence>
<protein>
    <recommendedName>
        <fullName evidence="10">Autoinducer 2 import system permease protein LsrC</fullName>
    </recommendedName>
</protein>
<dbReference type="EMBL" id="PDSK01000096">
    <property type="protein sequence ID" value="PIE33568.1"/>
    <property type="molecule type" value="Genomic_DNA"/>
</dbReference>
<feature type="transmembrane region" description="Helical" evidence="11">
    <location>
        <begin position="161"/>
        <end position="182"/>
    </location>
</feature>
<dbReference type="GO" id="GO:0022857">
    <property type="term" value="F:transmembrane transporter activity"/>
    <property type="evidence" value="ECO:0007669"/>
    <property type="project" value="InterPro"/>
</dbReference>
<evidence type="ECO:0000256" key="6">
    <source>
        <dbReference type="ARBA" id="ARBA00022692"/>
    </source>
</evidence>
<organism evidence="12 13">
    <name type="scientific">candidate division KSB3 bacterium</name>
    <dbReference type="NCBI Taxonomy" id="2044937"/>
    <lineage>
        <taxon>Bacteria</taxon>
        <taxon>candidate division KSB3</taxon>
    </lineage>
</organism>
<evidence type="ECO:0000256" key="9">
    <source>
        <dbReference type="ARBA" id="ARBA00025439"/>
    </source>
</evidence>
<proteinExistence type="predicted"/>
<evidence type="ECO:0000256" key="10">
    <source>
        <dbReference type="ARBA" id="ARBA00039382"/>
    </source>
</evidence>
<feature type="transmembrane region" description="Helical" evidence="11">
    <location>
        <begin position="123"/>
        <end position="140"/>
    </location>
</feature>
<dbReference type="CDD" id="cd06579">
    <property type="entry name" value="TM_PBP1_transp_AraH_like"/>
    <property type="match status" value="1"/>
</dbReference>
<sequence length="339" mass="36852">MKKLFTNFILKKPEILTIVFVLLYFLGMGLVNPAFLEVDTLTRILFNGTMLFLITMGIAGVLLTRNIDVSVGSLLGLSATFGATYLLTPNPSIIVFLLITLGTGVLGGIFNGIGVAYAGVPSIIMTLGTMAMFRGILTLYTGGSWIDTVPEWYLNFSRGKFLGLLYPIWLVLIFLIILWLFYNKTTWGRYLYATGNNKEGASLQGIPVKVVMLSAFALSGLFAGLGALIFISQIGTIPTQAGFGMETQAIAAAVIGGISLMGGSGNIQGAALGALLLETIKYSLVYFKVPGYWNDVISGFLLLFIVVLTSRIQIFLKKEKEREKEDRADIRSKASYSQI</sequence>
<name>A0A2G6KD19_9BACT</name>
<keyword evidence="5" id="KW-0997">Cell inner membrane</keyword>
<feature type="transmembrane region" description="Helical" evidence="11">
    <location>
        <begin position="44"/>
        <end position="63"/>
    </location>
</feature>
<keyword evidence="7 11" id="KW-1133">Transmembrane helix</keyword>
<keyword evidence="6 11" id="KW-0812">Transmembrane</keyword>
<dbReference type="InterPro" id="IPR001851">
    <property type="entry name" value="ABC_transp_permease"/>
</dbReference>
<dbReference type="PANTHER" id="PTHR32196">
    <property type="entry name" value="ABC TRANSPORTER PERMEASE PROTEIN YPHD-RELATED-RELATED"/>
    <property type="match status" value="1"/>
</dbReference>
<evidence type="ECO:0000256" key="1">
    <source>
        <dbReference type="ARBA" id="ARBA00004651"/>
    </source>
</evidence>
<feature type="transmembrane region" description="Helical" evidence="11">
    <location>
        <begin position="69"/>
        <end position="87"/>
    </location>
</feature>
<reference evidence="12 13" key="1">
    <citation type="submission" date="2017-10" db="EMBL/GenBank/DDBJ databases">
        <title>Novel microbial diversity and functional potential in the marine mammal oral microbiome.</title>
        <authorList>
            <person name="Dudek N.K."/>
            <person name="Sun C.L."/>
            <person name="Burstein D."/>
            <person name="Kantor R.S."/>
            <person name="Aliaga Goltsman D.S."/>
            <person name="Bik E.M."/>
            <person name="Thomas B.C."/>
            <person name="Banfield J.F."/>
            <person name="Relman D.A."/>
        </authorList>
    </citation>
    <scope>NUCLEOTIDE SEQUENCE [LARGE SCALE GENOMIC DNA]</scope>
    <source>
        <strain evidence="12">DOLJORAL78_47_16</strain>
    </source>
</reference>
<evidence type="ECO:0000256" key="5">
    <source>
        <dbReference type="ARBA" id="ARBA00022519"/>
    </source>
</evidence>
<keyword evidence="8 11" id="KW-0472">Membrane</keyword>
<keyword evidence="4" id="KW-1003">Cell membrane</keyword>
<evidence type="ECO:0000313" key="12">
    <source>
        <dbReference type="EMBL" id="PIE33568.1"/>
    </source>
</evidence>
<comment type="subunit">
    <text evidence="2">The complex is composed of two ATP-binding proteins (LsrA), two transmembrane proteins (LsrC and LsrD) and a solute-binding protein (LsrB).</text>
</comment>
<feature type="transmembrane region" description="Helical" evidence="11">
    <location>
        <begin position="94"/>
        <end position="117"/>
    </location>
</feature>